<protein>
    <submittedName>
        <fullName evidence="11">Unannotated protein</fullName>
    </submittedName>
</protein>
<dbReference type="Pfam" id="PF17946">
    <property type="entry name" value="RecC_C"/>
    <property type="match status" value="1"/>
</dbReference>
<evidence type="ECO:0000256" key="1">
    <source>
        <dbReference type="ARBA" id="ARBA00022722"/>
    </source>
</evidence>
<dbReference type="EMBL" id="CAEZZK010000093">
    <property type="protein sequence ID" value="CAB4759013.1"/>
    <property type="molecule type" value="Genomic_DNA"/>
</dbReference>
<dbReference type="Pfam" id="PF04257">
    <property type="entry name" value="Exonuc_V_gamma"/>
    <property type="match status" value="1"/>
</dbReference>
<keyword evidence="8" id="KW-0238">DNA-binding</keyword>
<dbReference type="Gene3D" id="1.10.10.160">
    <property type="match status" value="1"/>
</dbReference>
<evidence type="ECO:0000256" key="9">
    <source>
        <dbReference type="ARBA" id="ARBA00023204"/>
    </source>
</evidence>
<dbReference type="GO" id="GO:0006281">
    <property type="term" value="P:DNA repair"/>
    <property type="evidence" value="ECO:0007669"/>
    <property type="project" value="UniProtKB-KW"/>
</dbReference>
<name>A0A6J6UJX8_9ZZZZ</name>
<keyword evidence="9" id="KW-0234">DNA repair</keyword>
<keyword evidence="5" id="KW-0347">Helicase</keyword>
<dbReference type="GO" id="GO:0008854">
    <property type="term" value="F:exodeoxyribonuclease V activity"/>
    <property type="evidence" value="ECO:0007669"/>
    <property type="project" value="InterPro"/>
</dbReference>
<dbReference type="Gene3D" id="3.40.50.300">
    <property type="entry name" value="P-loop containing nucleotide triphosphate hydrolases"/>
    <property type="match status" value="2"/>
</dbReference>
<sequence length="1125" mass="123140">MSLQVEYVSRLTDVLQPVVDYLRQPVDLFAKQHIVVPTAGVKAWLMSEVAKQLGTSGIGKTDGIIANVEIDFPGSLTKFLKPNVSDENDQWLIENLMFHVLDVISTDAQYEDLIKRSGGQLIAARAIADRFDRYHVRRPAMIRLWEQGKPAVSPTAHNPNAKQLNVTDLWQFELWSAVRKRIGQPSPAARKPELSAKTPKQILVVGFQSLSPGQIDALLQLKEHVEIRVVLVHPSPAISKKWAVSASSTAGASATASATIGLIPERNPSPVMPTDIDPLVNSWLMGSQELETLLASQDIKSTHAQYVGANSQTAQTLLGRIQNTVSQQLQPTKTAVDPADHSLIIHRCHNLGRQIEVLHDALLHAFNDLKDLQPHEIVVLCPNIATAAPYLEATFARTVQVDGGASKIEIASAGGTQRGVKIPLVVADRGIRQISEGSALLASLIDLVQSRCSIEGVLSVATSPLVLENLGVSSEGVEHWYRYVENANVRWGLTVEHRKLNGLNAPELSAHTWRAGLEQMLLGALVADGTQTFDSLAVDALDDVDLSDIDEISALIRVFDAVLQLSDLATQRHTVEQWCDAIETAIVSLCGETCDDLAMPLKQLSSLRASAAGNTVEVDYSDVATQLNQMLNEVPGRQPLRTGAITATSMIPLRGVPFRVVCVVGFDEDSLSSSEGEGDDLIERQRMIGDSDSRLDVRRSLLDATLAAQERLIITCTGQSIKNNQRLPLATPLAEFVDFARRLGVGQQTGNKHLSEIEIEHPRHTTSVRNFFKDAVQSGVIWSHDNVARQAAITLGDAVDTKALQIVELPAPVVLRPELLEKTYVEPLDIYLRQTLEMFVHRKNEQETPAIIPLDIDKKMQARLAQELLMLTSVANSPGAQDTWQAEVRRSGVVPPAPFGDEAFQEVQDLVEAMQSALAGHGIDVAALVPVAVDLEISHGVKLVGEIPMCTQGVEKTTSVICYRAGAKSYEYEPALRRLAIRLLIARAAGLQIIKGYVLARHEKWPNDPKHIVRERTVVLAESITQAKATERLAILCEMARIALVSPCATFGDTATAASDEMSYEFDSFVSSDNFHTTNEFIVFGDGPIFSEIFHAKSPVLKFWKLHQSVLGLPKDDRPKVYTVS</sequence>
<accession>A0A6J6UJX8</accession>
<organism evidence="11">
    <name type="scientific">freshwater metagenome</name>
    <dbReference type="NCBI Taxonomy" id="449393"/>
    <lineage>
        <taxon>unclassified sequences</taxon>
        <taxon>metagenomes</taxon>
        <taxon>ecological metagenomes</taxon>
    </lineage>
</organism>
<keyword evidence="6" id="KW-0269">Exonuclease</keyword>
<dbReference type="InterPro" id="IPR011335">
    <property type="entry name" value="Restrct_endonuc-II-like"/>
</dbReference>
<evidence type="ECO:0000256" key="2">
    <source>
        <dbReference type="ARBA" id="ARBA00022741"/>
    </source>
</evidence>
<evidence type="ECO:0000256" key="5">
    <source>
        <dbReference type="ARBA" id="ARBA00022806"/>
    </source>
</evidence>
<evidence type="ECO:0000313" key="11">
    <source>
        <dbReference type="EMBL" id="CAB4759013.1"/>
    </source>
</evidence>
<dbReference type="InterPro" id="IPR013986">
    <property type="entry name" value="DExx_box_DNA_helicase_dom_sf"/>
</dbReference>
<gene>
    <name evidence="11" type="ORF">UFOPK2855_00567</name>
</gene>
<dbReference type="InterPro" id="IPR006697">
    <property type="entry name" value="RecC"/>
</dbReference>
<dbReference type="GO" id="GO:0009338">
    <property type="term" value="C:exodeoxyribonuclease V complex"/>
    <property type="evidence" value="ECO:0007669"/>
    <property type="project" value="InterPro"/>
</dbReference>
<dbReference type="PIRSF" id="PIRSF000980">
    <property type="entry name" value="RecC"/>
    <property type="match status" value="1"/>
</dbReference>
<evidence type="ECO:0000259" key="10">
    <source>
        <dbReference type="Pfam" id="PF17946"/>
    </source>
</evidence>
<evidence type="ECO:0000256" key="8">
    <source>
        <dbReference type="ARBA" id="ARBA00023125"/>
    </source>
</evidence>
<keyword evidence="3" id="KW-0227">DNA damage</keyword>
<dbReference type="AlphaFoldDB" id="A0A6J6UJX8"/>
<keyword evidence="4" id="KW-0378">Hydrolase</keyword>
<dbReference type="GO" id="GO:0005524">
    <property type="term" value="F:ATP binding"/>
    <property type="evidence" value="ECO:0007669"/>
    <property type="project" value="UniProtKB-KW"/>
</dbReference>
<dbReference type="PANTHER" id="PTHR30591:SF1">
    <property type="entry name" value="RECBCD ENZYME SUBUNIT RECC"/>
    <property type="match status" value="1"/>
</dbReference>
<evidence type="ECO:0000256" key="3">
    <source>
        <dbReference type="ARBA" id="ARBA00022763"/>
    </source>
</evidence>
<dbReference type="InterPro" id="IPR041500">
    <property type="entry name" value="RecC_C"/>
</dbReference>
<reference evidence="11" key="1">
    <citation type="submission" date="2020-05" db="EMBL/GenBank/DDBJ databases">
        <authorList>
            <person name="Chiriac C."/>
            <person name="Salcher M."/>
            <person name="Ghai R."/>
            <person name="Kavagutti S V."/>
        </authorList>
    </citation>
    <scope>NUCLEOTIDE SEQUENCE</scope>
</reference>
<dbReference type="SUPFAM" id="SSF52980">
    <property type="entry name" value="Restriction endonuclease-like"/>
    <property type="match status" value="1"/>
</dbReference>
<dbReference type="GO" id="GO:0006310">
    <property type="term" value="P:DNA recombination"/>
    <property type="evidence" value="ECO:0007669"/>
    <property type="project" value="TreeGrafter"/>
</dbReference>
<keyword evidence="2" id="KW-0547">Nucleotide-binding</keyword>
<evidence type="ECO:0000256" key="7">
    <source>
        <dbReference type="ARBA" id="ARBA00022840"/>
    </source>
</evidence>
<dbReference type="GO" id="GO:0004386">
    <property type="term" value="F:helicase activity"/>
    <property type="evidence" value="ECO:0007669"/>
    <property type="project" value="UniProtKB-KW"/>
</dbReference>
<dbReference type="SUPFAM" id="SSF52540">
    <property type="entry name" value="P-loop containing nucleoside triphosphate hydrolases"/>
    <property type="match status" value="2"/>
</dbReference>
<evidence type="ECO:0000256" key="6">
    <source>
        <dbReference type="ARBA" id="ARBA00022839"/>
    </source>
</evidence>
<proteinExistence type="predicted"/>
<dbReference type="GO" id="GO:0003677">
    <property type="term" value="F:DNA binding"/>
    <property type="evidence" value="ECO:0007669"/>
    <property type="project" value="UniProtKB-KW"/>
</dbReference>
<evidence type="ECO:0000256" key="4">
    <source>
        <dbReference type="ARBA" id="ARBA00022801"/>
    </source>
</evidence>
<dbReference type="Gene3D" id="3.40.50.10930">
    <property type="match status" value="1"/>
</dbReference>
<keyword evidence="7" id="KW-0067">ATP-binding</keyword>
<keyword evidence="1" id="KW-0540">Nuclease</keyword>
<feature type="domain" description="RecC C-terminal" evidence="10">
    <location>
        <begin position="820"/>
        <end position="1058"/>
    </location>
</feature>
<dbReference type="PANTHER" id="PTHR30591">
    <property type="entry name" value="RECBCD ENZYME SUBUNIT RECC"/>
    <property type="match status" value="1"/>
</dbReference>
<dbReference type="InterPro" id="IPR027417">
    <property type="entry name" value="P-loop_NTPase"/>
</dbReference>